<sequence>MDWVRQAPGKGLEPVAIISSSGSYTDYASAVKGRFTISRDNSQSTLKLQMNSLRADDTATYYCAKAAGGGAGGGAGLRAAVQLVESGGGLQPPGGSLTLLCKASGFTFSSYSMMWVRQAPGKGLEWVARINSGGSDTYYASAVKGRFTISRDNSQSTLKLQMNSLRADDTATYYCAKEAAGYCGYAGWGTYGGGPDRGTVSPHPCAGSPNLPQTPEPAWTLHPAHVLDPTLNSLPQTSTFCIKC</sequence>
<keyword evidence="6" id="KW-1185">Reference proteome</keyword>
<dbReference type="FunFam" id="2.60.40.10:FF:002198">
    <property type="entry name" value="Immunoglobulin heavy variable 5-2"/>
    <property type="match status" value="1"/>
</dbReference>
<evidence type="ECO:0000256" key="3">
    <source>
        <dbReference type="ARBA" id="ARBA00043265"/>
    </source>
</evidence>
<comment type="caution">
    <text evidence="5">The sequence shown here is derived from an EMBL/GenBank/DDBJ whole genome shotgun (WGS) entry which is preliminary data.</text>
</comment>
<dbReference type="GO" id="GO:0019814">
    <property type="term" value="C:immunoglobulin complex"/>
    <property type="evidence" value="ECO:0007669"/>
    <property type="project" value="UniProtKB-KW"/>
</dbReference>
<organism evidence="5 6">
    <name type="scientific">Grus japonensis</name>
    <name type="common">Japanese crane</name>
    <name type="synonym">Red-crowned crane</name>
    <dbReference type="NCBI Taxonomy" id="30415"/>
    <lineage>
        <taxon>Eukaryota</taxon>
        <taxon>Metazoa</taxon>
        <taxon>Chordata</taxon>
        <taxon>Craniata</taxon>
        <taxon>Vertebrata</taxon>
        <taxon>Euteleostomi</taxon>
        <taxon>Archelosauria</taxon>
        <taxon>Archosauria</taxon>
        <taxon>Dinosauria</taxon>
        <taxon>Saurischia</taxon>
        <taxon>Theropoda</taxon>
        <taxon>Coelurosauria</taxon>
        <taxon>Aves</taxon>
        <taxon>Neognathae</taxon>
        <taxon>Neoaves</taxon>
        <taxon>Gruiformes</taxon>
        <taxon>Gruidae</taxon>
        <taxon>Grus</taxon>
    </lineage>
</organism>
<dbReference type="PANTHER" id="PTHR23266">
    <property type="entry name" value="IMMUNOGLOBULIN HEAVY CHAIN"/>
    <property type="match status" value="1"/>
</dbReference>
<dbReference type="GO" id="GO:0005576">
    <property type="term" value="C:extracellular region"/>
    <property type="evidence" value="ECO:0007669"/>
    <property type="project" value="UniProtKB-ARBA"/>
</dbReference>
<name>A0ABC9XXV9_GRUJA</name>
<gene>
    <name evidence="5" type="ORF">GRJ2_002688800</name>
</gene>
<dbReference type="SUPFAM" id="SSF48726">
    <property type="entry name" value="Immunoglobulin"/>
    <property type="match status" value="2"/>
</dbReference>
<keyword evidence="2" id="KW-1064">Adaptive immunity</keyword>
<evidence type="ECO:0000256" key="2">
    <source>
        <dbReference type="ARBA" id="ARBA00023130"/>
    </source>
</evidence>
<dbReference type="InterPro" id="IPR050199">
    <property type="entry name" value="IgHV"/>
</dbReference>
<proteinExistence type="predicted"/>
<dbReference type="InterPro" id="IPR013783">
    <property type="entry name" value="Ig-like_fold"/>
</dbReference>
<dbReference type="GO" id="GO:0002250">
    <property type="term" value="P:adaptive immune response"/>
    <property type="evidence" value="ECO:0007669"/>
    <property type="project" value="UniProtKB-KW"/>
</dbReference>
<dbReference type="PROSITE" id="PS50835">
    <property type="entry name" value="IG_LIKE"/>
    <property type="match status" value="2"/>
</dbReference>
<dbReference type="Gene3D" id="2.60.40.10">
    <property type="entry name" value="Immunoglobulins"/>
    <property type="match status" value="2"/>
</dbReference>
<evidence type="ECO:0000313" key="5">
    <source>
        <dbReference type="EMBL" id="GAB0202232.1"/>
    </source>
</evidence>
<dbReference type="InterPro" id="IPR013106">
    <property type="entry name" value="Ig_V-set"/>
</dbReference>
<dbReference type="InterPro" id="IPR036179">
    <property type="entry name" value="Ig-like_dom_sf"/>
</dbReference>
<evidence type="ECO:0000259" key="4">
    <source>
        <dbReference type="PROSITE" id="PS50835"/>
    </source>
</evidence>
<dbReference type="SMART" id="SM00409">
    <property type="entry name" value="IG"/>
    <property type="match status" value="1"/>
</dbReference>
<dbReference type="SMART" id="SM00406">
    <property type="entry name" value="IGv"/>
    <property type="match status" value="2"/>
</dbReference>
<accession>A0ABC9XXV9</accession>
<dbReference type="AlphaFoldDB" id="A0ABC9XXV9"/>
<dbReference type="Proteomes" id="UP001623348">
    <property type="component" value="Unassembled WGS sequence"/>
</dbReference>
<reference evidence="5 6" key="1">
    <citation type="submission" date="2024-06" db="EMBL/GenBank/DDBJ databases">
        <title>The draft genome of Grus japonensis, version 3.</title>
        <authorList>
            <person name="Nabeshima K."/>
            <person name="Suzuki S."/>
            <person name="Onuma M."/>
        </authorList>
    </citation>
    <scope>NUCLEOTIDE SEQUENCE [LARGE SCALE GENOMIC DNA]</scope>
    <source>
        <strain evidence="5 6">451A</strain>
    </source>
</reference>
<keyword evidence="1" id="KW-0391">Immunity</keyword>
<dbReference type="Pfam" id="PF07686">
    <property type="entry name" value="V-set"/>
    <property type="match status" value="2"/>
</dbReference>
<evidence type="ECO:0000313" key="6">
    <source>
        <dbReference type="Proteomes" id="UP001623348"/>
    </source>
</evidence>
<dbReference type="InterPro" id="IPR003599">
    <property type="entry name" value="Ig_sub"/>
</dbReference>
<protein>
    <submittedName>
        <fullName evidence="5">Ig heavy chain Mem5-like</fullName>
    </submittedName>
</protein>
<keyword evidence="3" id="KW-1280">Immunoglobulin</keyword>
<dbReference type="InterPro" id="IPR007110">
    <property type="entry name" value="Ig-like_dom"/>
</dbReference>
<dbReference type="EMBL" id="BAAFJT010000037">
    <property type="protein sequence ID" value="GAB0202232.1"/>
    <property type="molecule type" value="Genomic_DNA"/>
</dbReference>
<feature type="domain" description="Ig-like" evidence="4">
    <location>
        <begin position="94"/>
        <end position="175"/>
    </location>
</feature>
<feature type="domain" description="Ig-like" evidence="4">
    <location>
        <begin position="1"/>
        <end position="63"/>
    </location>
</feature>
<evidence type="ECO:0000256" key="1">
    <source>
        <dbReference type="ARBA" id="ARBA00022859"/>
    </source>
</evidence>